<keyword evidence="1" id="KW-0812">Transmembrane</keyword>
<accession>A0A291QR96</accession>
<dbReference type="PANTHER" id="PTHR34220:SF7">
    <property type="entry name" value="SENSOR HISTIDINE KINASE YPDA"/>
    <property type="match status" value="1"/>
</dbReference>
<feature type="domain" description="Signal transduction histidine kinase internal region" evidence="2">
    <location>
        <begin position="55"/>
        <end position="135"/>
    </location>
</feature>
<evidence type="ECO:0000313" key="3">
    <source>
        <dbReference type="EMBL" id="ATL46518.1"/>
    </source>
</evidence>
<keyword evidence="1" id="KW-1133">Transmembrane helix</keyword>
<gene>
    <name evidence="3" type="ORF">COR50_04635</name>
</gene>
<sequence>MLNQFIIISLHGSWPFWLIVLISGSLIVYFVTRRAKRTRKLIEDEVQLRQRQTAMEWKAFQSQMDPHFIFNSLNAIQHFILSTSTEEASLHLARFSRLMRLTIDHCGQEWISLEDDLDALELYIQLEQLRFEGKFHYQIDIEPELETHQVKVPPFIVQPYVHDAIWKHLLVNDREPAGILKISVASQYEELVIRLEDNVEPEWMGQNIYRYRPAAKDVTHDRLNFLRERYDTSIQVDTGQLFKMDGACNGAYTVIRLPLFYNSVKMNKLGKYE</sequence>
<dbReference type="Pfam" id="PF06580">
    <property type="entry name" value="His_kinase"/>
    <property type="match status" value="1"/>
</dbReference>
<dbReference type="GO" id="GO:0016020">
    <property type="term" value="C:membrane"/>
    <property type="evidence" value="ECO:0007669"/>
    <property type="project" value="InterPro"/>
</dbReference>
<evidence type="ECO:0000313" key="4">
    <source>
        <dbReference type="Proteomes" id="UP000220133"/>
    </source>
</evidence>
<dbReference type="EMBL" id="CP023777">
    <property type="protein sequence ID" value="ATL46518.1"/>
    <property type="molecule type" value="Genomic_DNA"/>
</dbReference>
<dbReference type="GO" id="GO:0000155">
    <property type="term" value="F:phosphorelay sensor kinase activity"/>
    <property type="evidence" value="ECO:0007669"/>
    <property type="project" value="InterPro"/>
</dbReference>
<evidence type="ECO:0000256" key="1">
    <source>
        <dbReference type="SAM" id="Phobius"/>
    </source>
</evidence>
<dbReference type="InterPro" id="IPR010559">
    <property type="entry name" value="Sig_transdc_His_kin_internal"/>
</dbReference>
<dbReference type="PANTHER" id="PTHR34220">
    <property type="entry name" value="SENSOR HISTIDINE KINASE YPDA"/>
    <property type="match status" value="1"/>
</dbReference>
<keyword evidence="4" id="KW-1185">Reference proteome</keyword>
<name>A0A291QR96_9BACT</name>
<feature type="transmembrane region" description="Helical" evidence="1">
    <location>
        <begin position="12"/>
        <end position="31"/>
    </location>
</feature>
<dbReference type="Proteomes" id="UP000220133">
    <property type="component" value="Chromosome"/>
</dbReference>
<evidence type="ECO:0000259" key="2">
    <source>
        <dbReference type="Pfam" id="PF06580"/>
    </source>
</evidence>
<dbReference type="AlphaFoldDB" id="A0A291QR96"/>
<dbReference type="InterPro" id="IPR050640">
    <property type="entry name" value="Bact_2-comp_sensor_kinase"/>
</dbReference>
<organism evidence="3 4">
    <name type="scientific">Chitinophaga caeni</name>
    <dbReference type="NCBI Taxonomy" id="2029983"/>
    <lineage>
        <taxon>Bacteria</taxon>
        <taxon>Pseudomonadati</taxon>
        <taxon>Bacteroidota</taxon>
        <taxon>Chitinophagia</taxon>
        <taxon>Chitinophagales</taxon>
        <taxon>Chitinophagaceae</taxon>
        <taxon>Chitinophaga</taxon>
    </lineage>
</organism>
<proteinExistence type="predicted"/>
<dbReference type="KEGG" id="cbae:COR50_04635"/>
<reference evidence="3 4" key="1">
    <citation type="submission" date="2017-10" db="EMBL/GenBank/DDBJ databases">
        <title>Paenichitinophaga pekingensis gen. nov., sp. nov., isolated from activated sludge.</title>
        <authorList>
            <person name="Jin D."/>
            <person name="Kong X."/>
            <person name="Deng Y."/>
            <person name="Bai Z."/>
        </authorList>
    </citation>
    <scope>NUCLEOTIDE SEQUENCE [LARGE SCALE GENOMIC DNA]</scope>
    <source>
        <strain evidence="3 4">13</strain>
    </source>
</reference>
<protein>
    <recommendedName>
        <fullName evidence="2">Signal transduction histidine kinase internal region domain-containing protein</fullName>
    </recommendedName>
</protein>
<keyword evidence="1" id="KW-0472">Membrane</keyword>